<dbReference type="EC" id="2.1.1.130" evidence="10"/>
<dbReference type="NCBIfam" id="NF004647">
    <property type="entry name" value="PRK05990.1"/>
    <property type="match status" value="1"/>
</dbReference>
<dbReference type="CDD" id="cd11645">
    <property type="entry name" value="Precorrin_2_C20_MT"/>
    <property type="match status" value="1"/>
</dbReference>
<comment type="similarity">
    <text evidence="2 7 8">Belongs to the precorrin methyltransferase family.</text>
</comment>
<proteinExistence type="inferred from homology"/>
<evidence type="ECO:0000256" key="6">
    <source>
        <dbReference type="ARBA" id="ARBA00022691"/>
    </source>
</evidence>
<gene>
    <name evidence="10" type="ORF">HZA66_17890</name>
</gene>
<dbReference type="AlphaFoldDB" id="A0A933RZW3"/>
<feature type="domain" description="Tetrapyrrole methylase" evidence="9">
    <location>
        <begin position="5"/>
        <end position="218"/>
    </location>
</feature>
<dbReference type="InterPro" id="IPR012382">
    <property type="entry name" value="CobI/CbiL"/>
</dbReference>
<dbReference type="PANTHER" id="PTHR43467">
    <property type="entry name" value="COBALT-PRECORRIN-2 C(20)-METHYLTRANSFERASE"/>
    <property type="match status" value="1"/>
</dbReference>
<dbReference type="Proteomes" id="UP000782519">
    <property type="component" value="Unassembled WGS sequence"/>
</dbReference>
<dbReference type="PROSITE" id="PS00840">
    <property type="entry name" value="SUMT_2"/>
    <property type="match status" value="1"/>
</dbReference>
<dbReference type="InterPro" id="IPR006364">
    <property type="entry name" value="CobI/CbiL/CobIJ_dom"/>
</dbReference>
<dbReference type="EMBL" id="JACRJB010000052">
    <property type="protein sequence ID" value="MBI5131311.1"/>
    <property type="molecule type" value="Genomic_DNA"/>
</dbReference>
<evidence type="ECO:0000256" key="4">
    <source>
        <dbReference type="ARBA" id="ARBA00022603"/>
    </source>
</evidence>
<dbReference type="InterPro" id="IPR014777">
    <property type="entry name" value="4pyrrole_Mease_sub1"/>
</dbReference>
<evidence type="ECO:0000256" key="7">
    <source>
        <dbReference type="PIRNR" id="PIRNR036427"/>
    </source>
</evidence>
<protein>
    <submittedName>
        <fullName evidence="10">Precorrin-2 C(20)-methyltransferase</fullName>
        <ecNumber evidence="10">2.1.1.130</ecNumber>
    </submittedName>
</protein>
<evidence type="ECO:0000259" key="9">
    <source>
        <dbReference type="Pfam" id="PF00590"/>
    </source>
</evidence>
<evidence type="ECO:0000256" key="1">
    <source>
        <dbReference type="ARBA" id="ARBA00004953"/>
    </source>
</evidence>
<dbReference type="InterPro" id="IPR000878">
    <property type="entry name" value="4pyrrol_Mease"/>
</dbReference>
<keyword evidence="4 8" id="KW-0489">Methyltransferase</keyword>
<evidence type="ECO:0000256" key="3">
    <source>
        <dbReference type="ARBA" id="ARBA00022573"/>
    </source>
</evidence>
<organism evidence="10 11">
    <name type="scientific">Rhodopseudomonas palustris</name>
    <dbReference type="NCBI Taxonomy" id="1076"/>
    <lineage>
        <taxon>Bacteria</taxon>
        <taxon>Pseudomonadati</taxon>
        <taxon>Pseudomonadota</taxon>
        <taxon>Alphaproteobacteria</taxon>
        <taxon>Hyphomicrobiales</taxon>
        <taxon>Nitrobacteraceae</taxon>
        <taxon>Rhodopseudomonas</taxon>
    </lineage>
</organism>
<name>A0A933RZW3_RHOPL</name>
<dbReference type="Pfam" id="PF00590">
    <property type="entry name" value="TP_methylase"/>
    <property type="match status" value="1"/>
</dbReference>
<keyword evidence="3" id="KW-0169">Cobalamin biosynthesis</keyword>
<comment type="caution">
    <text evidence="10">The sequence shown here is derived from an EMBL/GenBank/DDBJ whole genome shotgun (WGS) entry which is preliminary data.</text>
</comment>
<dbReference type="PIRSF" id="PIRSF036427">
    <property type="entry name" value="Precrrn-2_mtase"/>
    <property type="match status" value="1"/>
</dbReference>
<dbReference type="NCBIfam" id="TIGR01467">
    <property type="entry name" value="cobI_cbiL"/>
    <property type="match status" value="1"/>
</dbReference>
<dbReference type="PANTHER" id="PTHR43467:SF2">
    <property type="entry name" value="COBALT-PRECORRIN-2 C(20)-METHYLTRANSFERASE"/>
    <property type="match status" value="1"/>
</dbReference>
<dbReference type="InterPro" id="IPR003043">
    <property type="entry name" value="Uropor_MeTrfase_CS"/>
</dbReference>
<keyword evidence="5 8" id="KW-0808">Transferase</keyword>
<dbReference type="GO" id="GO:0032259">
    <property type="term" value="P:methylation"/>
    <property type="evidence" value="ECO:0007669"/>
    <property type="project" value="UniProtKB-KW"/>
</dbReference>
<dbReference type="GO" id="GO:0030788">
    <property type="term" value="F:precorrin-2 C20-methyltransferase activity"/>
    <property type="evidence" value="ECO:0007669"/>
    <property type="project" value="UniProtKB-EC"/>
</dbReference>
<dbReference type="InterPro" id="IPR014776">
    <property type="entry name" value="4pyrrole_Mease_sub2"/>
</dbReference>
<reference evidence="10" key="1">
    <citation type="submission" date="2020-07" db="EMBL/GenBank/DDBJ databases">
        <title>Huge and variable diversity of episymbiotic CPR bacteria and DPANN archaea in groundwater ecosystems.</title>
        <authorList>
            <person name="He C.Y."/>
            <person name="Keren R."/>
            <person name="Whittaker M."/>
            <person name="Farag I.F."/>
            <person name="Doudna J."/>
            <person name="Cate J.H.D."/>
            <person name="Banfield J.F."/>
        </authorList>
    </citation>
    <scope>NUCLEOTIDE SEQUENCE</scope>
    <source>
        <strain evidence="10">NC_groundwater_1818_Pr3_B-0.1um_66_35</strain>
    </source>
</reference>
<accession>A0A933RZW3</accession>
<evidence type="ECO:0000256" key="5">
    <source>
        <dbReference type="ARBA" id="ARBA00022679"/>
    </source>
</evidence>
<evidence type="ECO:0000256" key="8">
    <source>
        <dbReference type="RuleBase" id="RU003960"/>
    </source>
</evidence>
<evidence type="ECO:0000256" key="2">
    <source>
        <dbReference type="ARBA" id="ARBA00005879"/>
    </source>
</evidence>
<sequence length="242" mass="25826">MTRPTVYGVGVGPGDPDLMSVRAARLVGAAKVVAYFRKAGRAGHARTIVDGLLADGVVEEPLDYPVTTEIPLDDPAYASTLRSFYEDCVARLSAHVAQGRDVVVLCEGDPFLYGSFMHLYNRLVGHVPVVVVPGISGMAACWTASGTPITYGDDVLCVVPATLNATRLAETLKAGDAIVIMKLGRNLPKVRRSLEAAGLIDRAVYVERGAMAGETVMRLADKADDQAPYFSMILVHGQGRRP</sequence>
<dbReference type="InterPro" id="IPR035996">
    <property type="entry name" value="4pyrrol_Methylase_sf"/>
</dbReference>
<comment type="pathway">
    <text evidence="1">Cofactor biosynthesis; adenosylcobalamin biosynthesis.</text>
</comment>
<dbReference type="Gene3D" id="3.40.1010.10">
    <property type="entry name" value="Cobalt-precorrin-4 Transmethylase, Domain 1"/>
    <property type="match status" value="1"/>
</dbReference>
<dbReference type="SUPFAM" id="SSF53790">
    <property type="entry name" value="Tetrapyrrole methylase"/>
    <property type="match status" value="1"/>
</dbReference>
<evidence type="ECO:0000313" key="10">
    <source>
        <dbReference type="EMBL" id="MBI5131311.1"/>
    </source>
</evidence>
<evidence type="ECO:0000313" key="11">
    <source>
        <dbReference type="Proteomes" id="UP000782519"/>
    </source>
</evidence>
<dbReference type="Gene3D" id="3.30.950.10">
    <property type="entry name" value="Methyltransferase, Cobalt-precorrin-4 Transmethylase, Domain 2"/>
    <property type="match status" value="1"/>
</dbReference>
<keyword evidence="6" id="KW-0949">S-adenosyl-L-methionine</keyword>
<dbReference type="GO" id="GO:0009236">
    <property type="term" value="P:cobalamin biosynthetic process"/>
    <property type="evidence" value="ECO:0007669"/>
    <property type="project" value="UniProtKB-UniRule"/>
</dbReference>